<evidence type="ECO:0000313" key="3">
    <source>
        <dbReference type="EMBL" id="KAG2484791.1"/>
    </source>
</evidence>
<dbReference type="Pfam" id="PF07802">
    <property type="entry name" value="GCK"/>
    <property type="match status" value="1"/>
</dbReference>
<sequence>MPAAESEAARPSNDDSPQRPQPAEPATAEPAQARSQEGEEGEEGPYGGDPSRCPICQFIEAGACKEAHQDWVACRDEAKAAGKDYIDECQDRFKSFLQCAIDNRDYYEPFLEMLGGLPEPGERGEGGEAGEAEGAELAKDGEERAAQMEEVQEAGQAAVGTDGKAG</sequence>
<feature type="domain" description="GCK" evidence="2">
    <location>
        <begin position="51"/>
        <end position="141"/>
    </location>
</feature>
<proteinExistence type="predicted"/>
<gene>
    <name evidence="3" type="ORF">HYH03_016444</name>
</gene>
<keyword evidence="4" id="KW-1185">Reference proteome</keyword>
<feature type="region of interest" description="Disordered" evidence="1">
    <location>
        <begin position="1"/>
        <end position="52"/>
    </location>
</feature>
<dbReference type="OrthoDB" id="539650at2759"/>
<feature type="region of interest" description="Disordered" evidence="1">
    <location>
        <begin position="115"/>
        <end position="166"/>
    </location>
</feature>
<comment type="caution">
    <text evidence="3">The sequence shown here is derived from an EMBL/GenBank/DDBJ whole genome shotgun (WGS) entry which is preliminary data.</text>
</comment>
<evidence type="ECO:0000256" key="1">
    <source>
        <dbReference type="SAM" id="MobiDB-lite"/>
    </source>
</evidence>
<organism evidence="3 4">
    <name type="scientific">Edaphochlamys debaryana</name>
    <dbReference type="NCBI Taxonomy" id="47281"/>
    <lineage>
        <taxon>Eukaryota</taxon>
        <taxon>Viridiplantae</taxon>
        <taxon>Chlorophyta</taxon>
        <taxon>core chlorophytes</taxon>
        <taxon>Chlorophyceae</taxon>
        <taxon>CS clade</taxon>
        <taxon>Chlamydomonadales</taxon>
        <taxon>Chlamydomonadales incertae sedis</taxon>
        <taxon>Edaphochlamys</taxon>
    </lineage>
</organism>
<reference evidence="3" key="1">
    <citation type="journal article" date="2020" name="bioRxiv">
        <title>Comparative genomics of Chlamydomonas.</title>
        <authorList>
            <person name="Craig R.J."/>
            <person name="Hasan A.R."/>
            <person name="Ness R.W."/>
            <person name="Keightley P.D."/>
        </authorList>
    </citation>
    <scope>NUCLEOTIDE SEQUENCE</scope>
    <source>
        <strain evidence="3">CCAP 11/70</strain>
    </source>
</reference>
<dbReference type="AlphaFoldDB" id="A0A835XM87"/>
<dbReference type="InterPro" id="IPR012891">
    <property type="entry name" value="GCK_dom"/>
</dbReference>
<dbReference type="Proteomes" id="UP000612055">
    <property type="component" value="Unassembled WGS sequence"/>
</dbReference>
<feature type="compositionally biased region" description="Low complexity" evidence="1">
    <location>
        <begin position="24"/>
        <end position="34"/>
    </location>
</feature>
<name>A0A835XM87_9CHLO</name>
<protein>
    <recommendedName>
        <fullName evidence="2">GCK domain-containing protein</fullName>
    </recommendedName>
</protein>
<accession>A0A835XM87</accession>
<evidence type="ECO:0000313" key="4">
    <source>
        <dbReference type="Proteomes" id="UP000612055"/>
    </source>
</evidence>
<dbReference type="SMART" id="SM01227">
    <property type="entry name" value="GCK"/>
    <property type="match status" value="1"/>
</dbReference>
<dbReference type="PANTHER" id="PTHR34357">
    <property type="entry name" value="F7A19.14 PROTEIN-RELATED"/>
    <property type="match status" value="1"/>
</dbReference>
<dbReference type="EMBL" id="JAEHOE010000142">
    <property type="protein sequence ID" value="KAG2484791.1"/>
    <property type="molecule type" value="Genomic_DNA"/>
</dbReference>
<feature type="compositionally biased region" description="Basic and acidic residues" evidence="1">
    <location>
        <begin position="136"/>
        <end position="147"/>
    </location>
</feature>
<dbReference type="PANTHER" id="PTHR34357:SF2">
    <property type="entry name" value="F26F24.3-RELATED"/>
    <property type="match status" value="1"/>
</dbReference>
<evidence type="ECO:0000259" key="2">
    <source>
        <dbReference type="SMART" id="SM01227"/>
    </source>
</evidence>